<protein>
    <recommendedName>
        <fullName evidence="1">BBS7 beta-propeller domain-containing protein</fullName>
    </recommendedName>
</protein>
<gene>
    <name evidence="2" type="ORF">FKW44_018761</name>
</gene>
<reference evidence="3" key="1">
    <citation type="submission" date="2021-01" db="EMBL/GenBank/DDBJ databases">
        <title>Caligus Genome Assembly.</title>
        <authorList>
            <person name="Gallardo-Escarate C."/>
        </authorList>
    </citation>
    <scope>NUCLEOTIDE SEQUENCE [LARGE SCALE GENOMIC DNA]</scope>
</reference>
<dbReference type="GO" id="GO:0043005">
    <property type="term" value="C:neuron projection"/>
    <property type="evidence" value="ECO:0007669"/>
    <property type="project" value="TreeGrafter"/>
</dbReference>
<dbReference type="GO" id="GO:0008104">
    <property type="term" value="P:intracellular protein localization"/>
    <property type="evidence" value="ECO:0007669"/>
    <property type="project" value="TreeGrafter"/>
</dbReference>
<name>A0A7T8GV00_CALRO</name>
<keyword evidence="3" id="KW-1185">Reference proteome</keyword>
<dbReference type="OrthoDB" id="414590at2759"/>
<dbReference type="PANTHER" id="PTHR16074:SF4">
    <property type="entry name" value="BARDET-BIEDL SYNDROME 7 PROTEIN"/>
    <property type="match status" value="1"/>
</dbReference>
<sequence>MDIELSRVDYIRGGLTKPKCLKILPLLPGSGKSQQRVALGDAEGVLQVFSLKKKEISFAFKTLPVAHPVSRLELGGALGTLKDKIFVSLGNEVKGYSKKGKLFLDFETNLTEAIGSMSISGSDLVVCGRHVYNHYRDCRDINHYL</sequence>
<dbReference type="GO" id="GO:0034464">
    <property type="term" value="C:BBSome"/>
    <property type="evidence" value="ECO:0007669"/>
    <property type="project" value="TreeGrafter"/>
</dbReference>
<evidence type="ECO:0000313" key="2">
    <source>
        <dbReference type="EMBL" id="QQP38242.1"/>
    </source>
</evidence>
<proteinExistence type="predicted"/>
<dbReference type="Proteomes" id="UP000595437">
    <property type="component" value="Chromosome 13"/>
</dbReference>
<dbReference type="AlphaFoldDB" id="A0A7T8GV00"/>
<dbReference type="PANTHER" id="PTHR16074">
    <property type="entry name" value="BARDET-BIEDL SYNDROME 7 PROTEIN"/>
    <property type="match status" value="1"/>
</dbReference>
<feature type="domain" description="BBS7 beta-propeller" evidence="1">
    <location>
        <begin position="22"/>
        <end position="145"/>
    </location>
</feature>
<dbReference type="GO" id="GO:0016020">
    <property type="term" value="C:membrane"/>
    <property type="evidence" value="ECO:0007669"/>
    <property type="project" value="TreeGrafter"/>
</dbReference>
<dbReference type="GO" id="GO:0060271">
    <property type="term" value="P:cilium assembly"/>
    <property type="evidence" value="ECO:0007669"/>
    <property type="project" value="TreeGrafter"/>
</dbReference>
<evidence type="ECO:0000259" key="1">
    <source>
        <dbReference type="Pfam" id="PF23743"/>
    </source>
</evidence>
<dbReference type="GO" id="GO:0005930">
    <property type="term" value="C:axoneme"/>
    <property type="evidence" value="ECO:0007669"/>
    <property type="project" value="TreeGrafter"/>
</dbReference>
<dbReference type="Pfam" id="PF23743">
    <property type="entry name" value="Beta-prop_BBS7"/>
    <property type="match status" value="1"/>
</dbReference>
<dbReference type="EMBL" id="CP045902">
    <property type="protein sequence ID" value="QQP38242.1"/>
    <property type="molecule type" value="Genomic_DNA"/>
</dbReference>
<feature type="non-terminal residue" evidence="2">
    <location>
        <position position="145"/>
    </location>
</feature>
<evidence type="ECO:0000313" key="3">
    <source>
        <dbReference type="Proteomes" id="UP000595437"/>
    </source>
</evidence>
<accession>A0A7T8GV00</accession>
<dbReference type="GO" id="GO:0036064">
    <property type="term" value="C:ciliary basal body"/>
    <property type="evidence" value="ECO:0007669"/>
    <property type="project" value="TreeGrafter"/>
</dbReference>
<dbReference type="InterPro" id="IPR056332">
    <property type="entry name" value="Beta-prop_BBS7"/>
</dbReference>
<organism evidence="2 3">
    <name type="scientific">Caligus rogercresseyi</name>
    <name type="common">Sea louse</name>
    <dbReference type="NCBI Taxonomy" id="217165"/>
    <lineage>
        <taxon>Eukaryota</taxon>
        <taxon>Metazoa</taxon>
        <taxon>Ecdysozoa</taxon>
        <taxon>Arthropoda</taxon>
        <taxon>Crustacea</taxon>
        <taxon>Multicrustacea</taxon>
        <taxon>Hexanauplia</taxon>
        <taxon>Copepoda</taxon>
        <taxon>Siphonostomatoida</taxon>
        <taxon>Caligidae</taxon>
        <taxon>Caligus</taxon>
    </lineage>
</organism>